<reference evidence="7" key="1">
    <citation type="submission" date="2019-06" db="EMBL/GenBank/DDBJ databases">
        <authorList>
            <consortium name="Wellcome Sanger Institute Data Sharing"/>
        </authorList>
    </citation>
    <scope>NUCLEOTIDE SEQUENCE [LARGE SCALE GENOMIC DNA]</scope>
</reference>
<evidence type="ECO:0000313" key="8">
    <source>
        <dbReference type="Proteomes" id="UP000472263"/>
    </source>
</evidence>
<reference evidence="7" key="3">
    <citation type="submission" date="2025-09" db="UniProtKB">
        <authorList>
            <consortium name="Ensembl"/>
        </authorList>
    </citation>
    <scope>IDENTIFICATION</scope>
</reference>
<evidence type="ECO:0000256" key="1">
    <source>
        <dbReference type="ARBA" id="ARBA00004123"/>
    </source>
</evidence>
<organism evidence="7 8">
    <name type="scientific">Myripristis murdjan</name>
    <name type="common">pinecone soldierfish</name>
    <dbReference type="NCBI Taxonomy" id="586833"/>
    <lineage>
        <taxon>Eukaryota</taxon>
        <taxon>Metazoa</taxon>
        <taxon>Chordata</taxon>
        <taxon>Craniata</taxon>
        <taxon>Vertebrata</taxon>
        <taxon>Euteleostomi</taxon>
        <taxon>Actinopterygii</taxon>
        <taxon>Neopterygii</taxon>
        <taxon>Teleostei</taxon>
        <taxon>Neoteleostei</taxon>
        <taxon>Acanthomorphata</taxon>
        <taxon>Holocentriformes</taxon>
        <taxon>Holocentridae</taxon>
        <taxon>Myripristis</taxon>
    </lineage>
</organism>
<dbReference type="PANTHER" id="PTHR10649:SF18">
    <property type="entry name" value="ARYL HYDROCARBON RECEPTOR 1 BETA"/>
    <property type="match status" value="1"/>
</dbReference>
<protein>
    <recommendedName>
        <fullName evidence="6">BHLH domain-containing protein</fullName>
    </recommendedName>
</protein>
<evidence type="ECO:0000256" key="4">
    <source>
        <dbReference type="ARBA" id="ARBA00023163"/>
    </source>
</evidence>
<evidence type="ECO:0000259" key="6">
    <source>
        <dbReference type="PROSITE" id="PS50888"/>
    </source>
</evidence>
<dbReference type="InParanoid" id="A0A668ATY7"/>
<dbReference type="SUPFAM" id="SSF47459">
    <property type="entry name" value="HLH, helix-loop-helix DNA-binding domain"/>
    <property type="match status" value="1"/>
</dbReference>
<proteinExistence type="predicted"/>
<dbReference type="PANTHER" id="PTHR10649">
    <property type="entry name" value="ARYL HYDROCARBON RECEPTOR"/>
    <property type="match status" value="1"/>
</dbReference>
<evidence type="ECO:0000256" key="5">
    <source>
        <dbReference type="ARBA" id="ARBA00023242"/>
    </source>
</evidence>
<dbReference type="GO" id="GO:0005634">
    <property type="term" value="C:nucleus"/>
    <property type="evidence" value="ECO:0007669"/>
    <property type="project" value="UniProtKB-SubCell"/>
</dbReference>
<dbReference type="InterPro" id="IPR011598">
    <property type="entry name" value="bHLH_dom"/>
</dbReference>
<evidence type="ECO:0000256" key="2">
    <source>
        <dbReference type="ARBA" id="ARBA00023015"/>
    </source>
</evidence>
<sequence length="135" mass="14950">MQVWRKSFSCSSVVASCVLTVVCVFTLRVKPPPAEGAKSNPSKRHRDRLNSELERLAGLLPFPADVTSGLDKLSILRLSVSFLRTKSFLSGETSQRARGHMSRCLSLISRGTPFFKFQIFSVYSTVVLAVSNQIL</sequence>
<keyword evidence="8" id="KW-1185">Reference proteome</keyword>
<dbReference type="GO" id="GO:0000976">
    <property type="term" value="F:transcription cis-regulatory region binding"/>
    <property type="evidence" value="ECO:0007669"/>
    <property type="project" value="TreeGrafter"/>
</dbReference>
<dbReference type="InterPro" id="IPR036638">
    <property type="entry name" value="HLH_DNA-bd_sf"/>
</dbReference>
<name>A0A668ATY7_9TELE</name>
<comment type="subcellular location">
    <subcellularLocation>
        <location evidence="1">Nucleus</location>
    </subcellularLocation>
</comment>
<dbReference type="GeneTree" id="ENSGT00940000154486"/>
<accession>A0A668ATY7</accession>
<dbReference type="InterPro" id="IPR039091">
    <property type="entry name" value="AHR/AHRR"/>
</dbReference>
<reference evidence="7" key="2">
    <citation type="submission" date="2025-08" db="UniProtKB">
        <authorList>
            <consortium name="Ensembl"/>
        </authorList>
    </citation>
    <scope>IDENTIFICATION</scope>
</reference>
<keyword evidence="2" id="KW-0805">Transcription regulation</keyword>
<dbReference type="CDD" id="cd19696">
    <property type="entry name" value="bHLH-PAS_AhR_like"/>
    <property type="match status" value="1"/>
</dbReference>
<dbReference type="PROSITE" id="PS50888">
    <property type="entry name" value="BHLH"/>
    <property type="match status" value="1"/>
</dbReference>
<dbReference type="GO" id="GO:0004879">
    <property type="term" value="F:nuclear receptor activity"/>
    <property type="evidence" value="ECO:0007669"/>
    <property type="project" value="TreeGrafter"/>
</dbReference>
<dbReference type="AlphaFoldDB" id="A0A668ATY7"/>
<dbReference type="Proteomes" id="UP000472263">
    <property type="component" value="Chromosome 2"/>
</dbReference>
<keyword evidence="3" id="KW-0238">DNA-binding</keyword>
<dbReference type="Gene3D" id="4.10.280.10">
    <property type="entry name" value="Helix-loop-helix DNA-binding domain"/>
    <property type="match status" value="1"/>
</dbReference>
<evidence type="ECO:0000313" key="7">
    <source>
        <dbReference type="Ensembl" id="ENSMMDP00005049221.1"/>
    </source>
</evidence>
<dbReference type="SMART" id="SM00353">
    <property type="entry name" value="HLH"/>
    <property type="match status" value="1"/>
</dbReference>
<keyword evidence="4" id="KW-0804">Transcription</keyword>
<dbReference type="Ensembl" id="ENSMMDT00005050180.1">
    <property type="protein sequence ID" value="ENSMMDP00005049221.1"/>
    <property type="gene ID" value="ENSMMDG00005022368.1"/>
</dbReference>
<dbReference type="GO" id="GO:0034751">
    <property type="term" value="C:aryl hydrocarbon receptor complex"/>
    <property type="evidence" value="ECO:0007669"/>
    <property type="project" value="TreeGrafter"/>
</dbReference>
<feature type="domain" description="BHLH" evidence="6">
    <location>
        <begin position="33"/>
        <end position="86"/>
    </location>
</feature>
<dbReference type="GO" id="GO:0046983">
    <property type="term" value="F:protein dimerization activity"/>
    <property type="evidence" value="ECO:0007669"/>
    <property type="project" value="InterPro"/>
</dbReference>
<evidence type="ECO:0000256" key="3">
    <source>
        <dbReference type="ARBA" id="ARBA00023125"/>
    </source>
</evidence>
<dbReference type="FunFam" id="4.10.280.10:FF:000024">
    <property type="entry name" value="Aryl hydrocarbon receptor 2"/>
    <property type="match status" value="1"/>
</dbReference>
<keyword evidence="5" id="KW-0539">Nucleus</keyword>
<dbReference type="GO" id="GO:0006805">
    <property type="term" value="P:xenobiotic metabolic process"/>
    <property type="evidence" value="ECO:0007669"/>
    <property type="project" value="InterPro"/>
</dbReference>
<dbReference type="PROSITE" id="PS51257">
    <property type="entry name" value="PROKAR_LIPOPROTEIN"/>
    <property type="match status" value="1"/>
</dbReference>